<sequence>MKRSTYILFLLSLLFVKCNINPNNTALLGTWYAHSTSTDLYEDEETEECLSLFSDNTFTLIKGYDNYIYGQWKLNNNGDKVIFKNLYGRNVEPMLIKMIKNGKKTLIASQASGKYKFEKVSVPLKKLQDEPYYSSNLQWKVKSGQAESSDSIKLKLINYIDHTSKVLNATLERKEDIINLTFSKGPLKMYQSAIGLIPYDKVNKQWISTFHNDSTAKIAYSYLEKSILYGNYKKYSSNQWIKDNYKILQDIRTDIENIKE</sequence>
<accession>A0ABT4UHD4</accession>
<organism evidence="1 2">
    <name type="scientific">Polluticaenibacter yanchengensis</name>
    <dbReference type="NCBI Taxonomy" id="3014562"/>
    <lineage>
        <taxon>Bacteria</taxon>
        <taxon>Pseudomonadati</taxon>
        <taxon>Bacteroidota</taxon>
        <taxon>Chitinophagia</taxon>
        <taxon>Chitinophagales</taxon>
        <taxon>Chitinophagaceae</taxon>
        <taxon>Polluticaenibacter</taxon>
    </lineage>
</organism>
<dbReference type="EMBL" id="JAQGEF010000005">
    <property type="protein sequence ID" value="MDA3614259.1"/>
    <property type="molecule type" value="Genomic_DNA"/>
</dbReference>
<protein>
    <recommendedName>
        <fullName evidence="3">Lipocalin-like domain-containing protein</fullName>
    </recommendedName>
</protein>
<evidence type="ECO:0000313" key="1">
    <source>
        <dbReference type="EMBL" id="MDA3614259.1"/>
    </source>
</evidence>
<dbReference type="Proteomes" id="UP001210231">
    <property type="component" value="Unassembled WGS sequence"/>
</dbReference>
<evidence type="ECO:0000313" key="2">
    <source>
        <dbReference type="Proteomes" id="UP001210231"/>
    </source>
</evidence>
<reference evidence="1 2" key="1">
    <citation type="submission" date="2022-12" db="EMBL/GenBank/DDBJ databases">
        <title>Chitinophagaceae gen. sp. nov., a new member of the family Chitinophagaceae, isolated from soil in a chemical factory.</title>
        <authorList>
            <person name="Ke Z."/>
        </authorList>
    </citation>
    <scope>NUCLEOTIDE SEQUENCE [LARGE SCALE GENOMIC DNA]</scope>
    <source>
        <strain evidence="1 2">LY-5</strain>
    </source>
</reference>
<proteinExistence type="predicted"/>
<evidence type="ECO:0008006" key="3">
    <source>
        <dbReference type="Google" id="ProtNLM"/>
    </source>
</evidence>
<name>A0ABT4UHD4_9BACT</name>
<dbReference type="RefSeq" id="WP_407030587.1">
    <property type="nucleotide sequence ID" value="NZ_JAQGEF010000005.1"/>
</dbReference>
<gene>
    <name evidence="1" type="ORF">O3P16_05530</name>
</gene>
<comment type="caution">
    <text evidence="1">The sequence shown here is derived from an EMBL/GenBank/DDBJ whole genome shotgun (WGS) entry which is preliminary data.</text>
</comment>
<keyword evidence="2" id="KW-1185">Reference proteome</keyword>